<keyword evidence="1" id="KW-1133">Transmembrane helix</keyword>
<reference evidence="2" key="1">
    <citation type="submission" date="2020-06" db="EMBL/GenBank/DDBJ databases">
        <title>WGS assembly of Ceratodon purpureus strain R40.</title>
        <authorList>
            <person name="Carey S.B."/>
            <person name="Jenkins J."/>
            <person name="Shu S."/>
            <person name="Lovell J.T."/>
            <person name="Sreedasyam A."/>
            <person name="Maumus F."/>
            <person name="Tiley G.P."/>
            <person name="Fernandez-Pozo N."/>
            <person name="Barry K."/>
            <person name="Chen C."/>
            <person name="Wang M."/>
            <person name="Lipzen A."/>
            <person name="Daum C."/>
            <person name="Saski C.A."/>
            <person name="Payton A.C."/>
            <person name="Mcbreen J.C."/>
            <person name="Conrad R.E."/>
            <person name="Kollar L.M."/>
            <person name="Olsson S."/>
            <person name="Huttunen S."/>
            <person name="Landis J.B."/>
            <person name="Wickett N.J."/>
            <person name="Johnson M.G."/>
            <person name="Rensing S.A."/>
            <person name="Grimwood J."/>
            <person name="Schmutz J."/>
            <person name="Mcdaniel S.F."/>
        </authorList>
    </citation>
    <scope>NUCLEOTIDE SEQUENCE</scope>
    <source>
        <strain evidence="2">R40</strain>
    </source>
</reference>
<keyword evidence="1" id="KW-0812">Transmembrane</keyword>
<feature type="transmembrane region" description="Helical" evidence="1">
    <location>
        <begin position="55"/>
        <end position="74"/>
    </location>
</feature>
<accession>A0A8T0I699</accession>
<dbReference type="EMBL" id="CM026424">
    <property type="protein sequence ID" value="KAG0578221.1"/>
    <property type="molecule type" value="Genomic_DNA"/>
</dbReference>
<sequence length="109" mass="12663">MCERVWIQSELRTHTSVSIFMCVLPAPVIFRSFSFCNENLQPSTVQTFKITFLEIMSRLYITICLDFFYLSPWLETCSVAAMICSTLCLADLFVISFHLGLHFIIHVER</sequence>
<dbReference type="AlphaFoldDB" id="A0A8T0I699"/>
<protein>
    <submittedName>
        <fullName evidence="2">Uncharacterized protein</fullName>
    </submittedName>
</protein>
<dbReference type="Proteomes" id="UP000822688">
    <property type="component" value="Chromosome 4"/>
</dbReference>
<feature type="transmembrane region" description="Helical" evidence="1">
    <location>
        <begin position="80"/>
        <end position="105"/>
    </location>
</feature>
<organism evidence="2 3">
    <name type="scientific">Ceratodon purpureus</name>
    <name type="common">Fire moss</name>
    <name type="synonym">Dicranum purpureum</name>
    <dbReference type="NCBI Taxonomy" id="3225"/>
    <lineage>
        <taxon>Eukaryota</taxon>
        <taxon>Viridiplantae</taxon>
        <taxon>Streptophyta</taxon>
        <taxon>Embryophyta</taxon>
        <taxon>Bryophyta</taxon>
        <taxon>Bryophytina</taxon>
        <taxon>Bryopsida</taxon>
        <taxon>Dicranidae</taxon>
        <taxon>Pseudoditrichales</taxon>
        <taxon>Ditrichaceae</taxon>
        <taxon>Ceratodon</taxon>
    </lineage>
</organism>
<proteinExistence type="predicted"/>
<keyword evidence="3" id="KW-1185">Reference proteome</keyword>
<evidence type="ECO:0000313" key="3">
    <source>
        <dbReference type="Proteomes" id="UP000822688"/>
    </source>
</evidence>
<gene>
    <name evidence="2" type="ORF">KC19_4G006700</name>
</gene>
<evidence type="ECO:0000313" key="2">
    <source>
        <dbReference type="EMBL" id="KAG0578221.1"/>
    </source>
</evidence>
<evidence type="ECO:0000256" key="1">
    <source>
        <dbReference type="SAM" id="Phobius"/>
    </source>
</evidence>
<keyword evidence="1" id="KW-0472">Membrane</keyword>
<feature type="transmembrane region" description="Helical" evidence="1">
    <location>
        <begin position="15"/>
        <end position="34"/>
    </location>
</feature>
<name>A0A8T0I699_CERPU</name>
<comment type="caution">
    <text evidence="2">The sequence shown here is derived from an EMBL/GenBank/DDBJ whole genome shotgun (WGS) entry which is preliminary data.</text>
</comment>